<evidence type="ECO:0000313" key="5">
    <source>
        <dbReference type="Proteomes" id="UP001157974"/>
    </source>
</evidence>
<dbReference type="Gene3D" id="3.30.1490.10">
    <property type="match status" value="1"/>
</dbReference>
<keyword evidence="2" id="KW-0689">Ribosomal protein</keyword>
<sequence length="143" mass="16139">MRPPRMGKQMGFDHMSALLSRLNIAGRSGKATIKIPRSLEIQQTINVLLKEGFIRGVTPFGNGMYDHHYYKVHLKFDDKGLPVVKTARRISKPGRSIEVEIKYLPPCMNGLGIFLLKTRKYGVLSDKDARRLQADGELLGLVF</sequence>
<dbReference type="GO" id="GO:1990904">
    <property type="term" value="C:ribonucleoprotein complex"/>
    <property type="evidence" value="ECO:0007669"/>
    <property type="project" value="UniProtKB-KW"/>
</dbReference>
<evidence type="ECO:0000256" key="2">
    <source>
        <dbReference type="ARBA" id="ARBA00022980"/>
    </source>
</evidence>
<dbReference type="PANTHER" id="PTHR11758">
    <property type="entry name" value="40S RIBOSOMAL PROTEIN S15A"/>
    <property type="match status" value="1"/>
</dbReference>
<reference evidence="4 5" key="1">
    <citation type="journal article" date="2023" name="Nat. Commun.">
        <title>Origin of minicircular mitochondrial genomes in red algae.</title>
        <authorList>
            <person name="Lee Y."/>
            <person name="Cho C.H."/>
            <person name="Lee Y.M."/>
            <person name="Park S.I."/>
            <person name="Yang J.H."/>
            <person name="West J.A."/>
            <person name="Bhattacharya D."/>
            <person name="Yoon H.S."/>
        </authorList>
    </citation>
    <scope>NUCLEOTIDE SEQUENCE [LARGE SCALE GENOMIC DNA]</scope>
    <source>
        <strain evidence="4 5">CCMP1338</strain>
        <tissue evidence="4">Whole cell</tissue>
    </source>
</reference>
<dbReference type="AlphaFoldDB" id="A0AAV8UU11"/>
<keyword evidence="5" id="KW-1185">Reference proteome</keyword>
<comment type="similarity">
    <text evidence="1">Belongs to the universal ribosomal protein uS8 family.</text>
</comment>
<dbReference type="InterPro" id="IPR035987">
    <property type="entry name" value="Ribosomal_uS8_sf"/>
</dbReference>
<dbReference type="SUPFAM" id="SSF56047">
    <property type="entry name" value="Ribosomal protein S8"/>
    <property type="match status" value="1"/>
</dbReference>
<evidence type="ECO:0000313" key="4">
    <source>
        <dbReference type="EMBL" id="KAJ8906040.1"/>
    </source>
</evidence>
<dbReference type="InterPro" id="IPR000630">
    <property type="entry name" value="Ribosomal_uS8"/>
</dbReference>
<evidence type="ECO:0008006" key="6">
    <source>
        <dbReference type="Google" id="ProtNLM"/>
    </source>
</evidence>
<dbReference type="GO" id="GO:0003735">
    <property type="term" value="F:structural constituent of ribosome"/>
    <property type="evidence" value="ECO:0007669"/>
    <property type="project" value="InterPro"/>
</dbReference>
<dbReference type="Pfam" id="PF00410">
    <property type="entry name" value="Ribosomal_S8"/>
    <property type="match status" value="1"/>
</dbReference>
<dbReference type="GO" id="GO:0005840">
    <property type="term" value="C:ribosome"/>
    <property type="evidence" value="ECO:0007669"/>
    <property type="project" value="UniProtKB-KW"/>
</dbReference>
<name>A0AAV8UU11_9RHOD</name>
<dbReference type="Gene3D" id="3.30.1370.30">
    <property type="match status" value="1"/>
</dbReference>
<dbReference type="Proteomes" id="UP001157974">
    <property type="component" value="Unassembled WGS sequence"/>
</dbReference>
<dbReference type="GO" id="GO:0006412">
    <property type="term" value="P:translation"/>
    <property type="evidence" value="ECO:0007669"/>
    <property type="project" value="InterPro"/>
</dbReference>
<comment type="caution">
    <text evidence="4">The sequence shown here is derived from an EMBL/GenBank/DDBJ whole genome shotgun (WGS) entry which is preliminary data.</text>
</comment>
<keyword evidence="3" id="KW-0687">Ribonucleoprotein</keyword>
<proteinExistence type="inferred from homology"/>
<evidence type="ECO:0000256" key="3">
    <source>
        <dbReference type="ARBA" id="ARBA00023274"/>
    </source>
</evidence>
<accession>A0AAV8UU11</accession>
<protein>
    <recommendedName>
        <fullName evidence="6">30S ribosomal protein S8, chloroplastic</fullName>
    </recommendedName>
</protein>
<organism evidence="4 5">
    <name type="scientific">Rhodosorus marinus</name>
    <dbReference type="NCBI Taxonomy" id="101924"/>
    <lineage>
        <taxon>Eukaryota</taxon>
        <taxon>Rhodophyta</taxon>
        <taxon>Stylonematophyceae</taxon>
        <taxon>Stylonematales</taxon>
        <taxon>Stylonemataceae</taxon>
        <taxon>Rhodosorus</taxon>
    </lineage>
</organism>
<gene>
    <name evidence="4" type="ORF">NDN08_002540</name>
</gene>
<evidence type="ECO:0000256" key="1">
    <source>
        <dbReference type="ARBA" id="ARBA00006471"/>
    </source>
</evidence>
<dbReference type="EMBL" id="JAMWBK010000004">
    <property type="protein sequence ID" value="KAJ8906040.1"/>
    <property type="molecule type" value="Genomic_DNA"/>
</dbReference>